<feature type="chain" id="PRO_5035187851" evidence="1">
    <location>
        <begin position="20"/>
        <end position="874"/>
    </location>
</feature>
<dbReference type="EMBL" id="CP071793">
    <property type="protein sequence ID" value="QTD52937.1"/>
    <property type="molecule type" value="Genomic_DNA"/>
</dbReference>
<sequence>MNFWRCVWILSLTATPLWAQKLNLGSQEDFLTVVDPIITKGELEIYKALPNMDNKRYFQGIFWYKRDPRPETAKNSYRRAYFERRQIAVAQFGEGKKSGPKTDRGRAFLLLGEPENVTQRKLSDSGLLAGYEEVWEYPSQNVTLRFLFDSRANSYRLVDKEKWEPRFEEIRELRVLDRAEPYRLRPLPLTLPYLGFTKDIENLASDDRFELDFALSYYFLKGDQNRTEVLVGLTLYDASKRGIDVNLTAYDPYQHKVVDFKKRFDLQNGDMKMFSVVMEPDQYDLVLRVHDRDGREGIDRRRLDVPRLTPLNPAASSLLIARGFEKVPLEGFTMPKKFVYAGRFFPVEHDFVGYRGDRLFLMRYYYGYQYLPQSDFYLNGEMVPAKVEAQQQEEDGLRVVYSIPFTDRRAGVNEIQAVFVNESGNGVTDQAWVNLDPERQPGFRPPLSPLLSEARDSEGVRLVLPAKDEITALDRVVVRPDPGVQIRKMSVFLNGRLILETRRSPWEVSVDQGLFSISGQNILTVVCDTSRGLVRLERELAPLRADEKIKTRLVQVFFNAFDPSLSFLHDLDFGKLRVTVDDKAVKPVEVEKIEEPITYCFLVDTSFSMKDSFKDNVRAVKRFIESMRPDDSGIFVSFSDNYVQYLEPNRSKAVLLSVAEALDLQQPNPKHGDKLYEENETFLYDSVIAAIHTLLQYPGRKVIVLVSDGIGIEGKYSRNGMLSYARENDVVIYSLWLDNNPGLSDEETAFLQKETGKAEKFVRAIGLSRLFAKKDEKKNYVANKVRFSSINQGVLKILSEESGGFHYRIFRADRSKISEYVRDIEKAVESQFVMTLNLPVSIKTQHVQVDFEDDDVSIRAKSEIKVRKTNPLLD</sequence>
<evidence type="ECO:0000313" key="3">
    <source>
        <dbReference type="EMBL" id="QTD52937.1"/>
    </source>
</evidence>
<dbReference type="InterPro" id="IPR030959">
    <property type="entry name" value="GWxTD_dom"/>
</dbReference>
<dbReference type="InterPro" id="IPR002035">
    <property type="entry name" value="VWF_A"/>
</dbReference>
<proteinExistence type="predicted"/>
<evidence type="ECO:0000256" key="1">
    <source>
        <dbReference type="SAM" id="SignalP"/>
    </source>
</evidence>
<reference evidence="3" key="1">
    <citation type="submission" date="2021-03" db="EMBL/GenBank/DDBJ databases">
        <title>Acanthopleuribacteraceae sp. M133.</title>
        <authorList>
            <person name="Wang G."/>
        </authorList>
    </citation>
    <scope>NUCLEOTIDE SEQUENCE</scope>
    <source>
        <strain evidence="3">M133</strain>
    </source>
</reference>
<dbReference type="Gene3D" id="3.40.50.410">
    <property type="entry name" value="von Willebrand factor, type A domain"/>
    <property type="match status" value="1"/>
</dbReference>
<dbReference type="Proteomes" id="UP000663929">
    <property type="component" value="Chromosome"/>
</dbReference>
<dbReference type="KEGG" id="scor:J3U87_10735"/>
<dbReference type="NCBIfam" id="TIGR04514">
    <property type="entry name" value="GWxTD_dom"/>
    <property type="match status" value="1"/>
</dbReference>
<keyword evidence="1" id="KW-0732">Signal</keyword>
<dbReference type="CDD" id="cd00198">
    <property type="entry name" value="vWFA"/>
    <property type="match status" value="1"/>
</dbReference>
<accession>A0A8A4TU95</accession>
<feature type="signal peptide" evidence="1">
    <location>
        <begin position="1"/>
        <end position="19"/>
    </location>
</feature>
<dbReference type="Pfam" id="PF20094">
    <property type="entry name" value="GWxTD_dom"/>
    <property type="match status" value="1"/>
</dbReference>
<gene>
    <name evidence="3" type="ORF">J3U87_10735</name>
</gene>
<protein>
    <submittedName>
        <fullName evidence="3">GWxTD domain-containing protein</fullName>
    </submittedName>
</protein>
<keyword evidence="4" id="KW-1185">Reference proteome</keyword>
<dbReference type="PROSITE" id="PS50234">
    <property type="entry name" value="VWFA"/>
    <property type="match status" value="1"/>
</dbReference>
<dbReference type="InterPro" id="IPR036465">
    <property type="entry name" value="vWFA_dom_sf"/>
</dbReference>
<evidence type="ECO:0000259" key="2">
    <source>
        <dbReference type="PROSITE" id="PS50234"/>
    </source>
</evidence>
<dbReference type="SUPFAM" id="SSF53300">
    <property type="entry name" value="vWA-like"/>
    <property type="match status" value="1"/>
</dbReference>
<dbReference type="SMART" id="SM00327">
    <property type="entry name" value="VWA"/>
    <property type="match status" value="1"/>
</dbReference>
<dbReference type="AlphaFoldDB" id="A0A8A4TU95"/>
<organism evidence="3 4">
    <name type="scientific">Sulfidibacter corallicola</name>
    <dbReference type="NCBI Taxonomy" id="2818388"/>
    <lineage>
        <taxon>Bacteria</taxon>
        <taxon>Pseudomonadati</taxon>
        <taxon>Acidobacteriota</taxon>
        <taxon>Holophagae</taxon>
        <taxon>Acanthopleuribacterales</taxon>
        <taxon>Acanthopleuribacteraceae</taxon>
        <taxon>Sulfidibacter</taxon>
    </lineage>
</organism>
<feature type="domain" description="VWFA" evidence="2">
    <location>
        <begin position="598"/>
        <end position="790"/>
    </location>
</feature>
<dbReference type="RefSeq" id="WP_237383036.1">
    <property type="nucleotide sequence ID" value="NZ_CP071793.1"/>
</dbReference>
<evidence type="ECO:0000313" key="4">
    <source>
        <dbReference type="Proteomes" id="UP000663929"/>
    </source>
</evidence>
<name>A0A8A4TU95_SULCO</name>